<dbReference type="OrthoDB" id="8454109at2"/>
<keyword evidence="3" id="KW-1185">Reference proteome</keyword>
<sequence length="628" mass="69885">MVNVMSATYNESQSGSPHDPVRVALDFEERGETAEALAVLEPSLLGPRQQDDAFQAASRAAFAACLNPSLLAEWPEPRRIALYRNLVLQHATPDAAPALHARIASSHSAKTEGALAKSAAALQSTLSSLWEEGDRSPSFLLMVLLLRQHLKGWPYRDQISLWHAQLLPHLTRPHFSLPYNWAFDGENFQDNIDDIDQLLKSSSAQEIARRYAPWQIILFHWITKGSSLDPLLPAVIDALDARGSGEGRSDDDIAAIRSLSLRAIALGFETRTPMLQDNAKARGRQWAALHTHESNGAEAERAARRLASKHWQAINVVRALSGQKMPFLKLGHRRPRIAVCVSGQLRGYRRAFPSWSRTILQGADCHFFVHTWKIVGRSGAEPHRAFLPFSGQEFCAAYREQVQRIGLSEAMSRYPNLFFRLGQSGEVSKSDLCAFYGTDDVVIEDDTADCFANWPNSRKLHYKIAAAHELVGKRQAEFDLVLRIRPDKELGLAAFAWTDLIRAATAPVIYADIGFGHQYTHPIIGDQLAIGTPEVMRTYAETYRLVPELAALGMFDCTPDYHGHASLARTCWHAGIDVRRLPVRMGRLLEAEAMPAGEIAGCLAEDARGRMNTMDQILIAANRRDLQL</sequence>
<dbReference type="AlphaFoldDB" id="V5SGE6"/>
<name>V5SGE6_9HYPH</name>
<dbReference type="PATRIC" id="fig|1029756.8.peg.928"/>
<evidence type="ECO:0000256" key="1">
    <source>
        <dbReference type="SAM" id="MobiDB-lite"/>
    </source>
</evidence>
<dbReference type="KEGG" id="hni:W911_04440"/>
<feature type="compositionally biased region" description="Polar residues" evidence="1">
    <location>
        <begin position="1"/>
        <end position="16"/>
    </location>
</feature>
<feature type="region of interest" description="Disordered" evidence="1">
    <location>
        <begin position="1"/>
        <end position="20"/>
    </location>
</feature>
<protein>
    <submittedName>
        <fullName evidence="2">Uncharacterized protein</fullName>
    </submittedName>
</protein>
<dbReference type="HOGENOM" id="CLU_435319_0_0_5"/>
<dbReference type="Proteomes" id="UP000018542">
    <property type="component" value="Chromosome"/>
</dbReference>
<reference evidence="2 3" key="1">
    <citation type="journal article" date="2014" name="Genome Announc.">
        <title>Complete Genome Sequence of Hyphomicrobium nitrativorans Strain NL23, a Denitrifying Bacterium Isolated from Biofilm of a Methanol-Fed Denitrification System Treating Seawater at the Montreal Biodome.</title>
        <authorList>
            <person name="Martineau C."/>
            <person name="Villeneuve C."/>
            <person name="Mauffrey F."/>
            <person name="Villemur R."/>
        </authorList>
    </citation>
    <scope>NUCLEOTIDE SEQUENCE [LARGE SCALE GENOMIC DNA]</scope>
    <source>
        <strain evidence="2">NL23</strain>
    </source>
</reference>
<accession>V5SGE6</accession>
<dbReference type="EMBL" id="CP006912">
    <property type="protein sequence ID" value="AHB49936.1"/>
    <property type="molecule type" value="Genomic_DNA"/>
</dbReference>
<organism evidence="2 3">
    <name type="scientific">Hyphomicrobium nitrativorans NL23</name>
    <dbReference type="NCBI Taxonomy" id="1029756"/>
    <lineage>
        <taxon>Bacteria</taxon>
        <taxon>Pseudomonadati</taxon>
        <taxon>Pseudomonadota</taxon>
        <taxon>Alphaproteobacteria</taxon>
        <taxon>Hyphomicrobiales</taxon>
        <taxon>Hyphomicrobiaceae</taxon>
        <taxon>Hyphomicrobium</taxon>
    </lineage>
</organism>
<proteinExistence type="predicted"/>
<dbReference type="RefSeq" id="WP_023786296.1">
    <property type="nucleotide sequence ID" value="NC_022997.1"/>
</dbReference>
<gene>
    <name evidence="2" type="ORF">W911_04440</name>
</gene>
<dbReference type="STRING" id="1029756.W911_04440"/>
<evidence type="ECO:0000313" key="3">
    <source>
        <dbReference type="Proteomes" id="UP000018542"/>
    </source>
</evidence>
<evidence type="ECO:0000313" key="2">
    <source>
        <dbReference type="EMBL" id="AHB49936.1"/>
    </source>
</evidence>